<reference evidence="8 9" key="1">
    <citation type="submission" date="2020-05" db="EMBL/GenBank/DDBJ databases">
        <title>Identification and distribution of gene clusters putatively required for synthesis of sphingolipid metabolism inhibitors in phylogenetically diverse species of the filamentous fungus Fusarium.</title>
        <authorList>
            <person name="Kim H.-S."/>
            <person name="Busman M."/>
            <person name="Brown D.W."/>
            <person name="Divon H."/>
            <person name="Uhlig S."/>
            <person name="Proctor R.H."/>
        </authorList>
    </citation>
    <scope>NUCLEOTIDE SEQUENCE [LARGE SCALE GENOMIC DNA]</scope>
    <source>
        <strain evidence="8 9">NRRL 13617</strain>
    </source>
</reference>
<dbReference type="EMBL" id="JAAOAQ010000125">
    <property type="protein sequence ID" value="KAF5565838.1"/>
    <property type="molecule type" value="Genomic_DNA"/>
</dbReference>
<sequence>MGWSAVSMQSVVMTYLVDVFHDRSAAASASVNLARCLFAAGGTTFVMPMINSLGVGLAFTVCVAVQGVAVVSLAVQWKFGAKWRREAEDERARPSVPPYSEADIY</sequence>
<gene>
    <name evidence="8" type="ORF">FPHYL_4056</name>
</gene>
<dbReference type="InterPro" id="IPR036259">
    <property type="entry name" value="MFS_trans_sf"/>
</dbReference>
<dbReference type="Proteomes" id="UP000582016">
    <property type="component" value="Unassembled WGS sequence"/>
</dbReference>
<accession>A0A8H5NIC6</accession>
<keyword evidence="2 7" id="KW-0812">Transmembrane</keyword>
<keyword evidence="5" id="KW-0325">Glycoprotein</keyword>
<evidence type="ECO:0000256" key="7">
    <source>
        <dbReference type="SAM" id="Phobius"/>
    </source>
</evidence>
<evidence type="ECO:0000256" key="1">
    <source>
        <dbReference type="ARBA" id="ARBA00004141"/>
    </source>
</evidence>
<evidence type="ECO:0000313" key="8">
    <source>
        <dbReference type="EMBL" id="KAF5565838.1"/>
    </source>
</evidence>
<evidence type="ECO:0000256" key="3">
    <source>
        <dbReference type="ARBA" id="ARBA00022989"/>
    </source>
</evidence>
<dbReference type="AlphaFoldDB" id="A0A8H5NIC6"/>
<feature type="region of interest" description="Disordered" evidence="6">
    <location>
        <begin position="86"/>
        <end position="105"/>
    </location>
</feature>
<evidence type="ECO:0000313" key="9">
    <source>
        <dbReference type="Proteomes" id="UP000582016"/>
    </source>
</evidence>
<dbReference type="PANTHER" id="PTHR23502">
    <property type="entry name" value="MAJOR FACILITATOR SUPERFAMILY"/>
    <property type="match status" value="1"/>
</dbReference>
<organism evidence="8 9">
    <name type="scientific">Fusarium phyllophilum</name>
    <dbReference type="NCBI Taxonomy" id="47803"/>
    <lineage>
        <taxon>Eukaryota</taxon>
        <taxon>Fungi</taxon>
        <taxon>Dikarya</taxon>
        <taxon>Ascomycota</taxon>
        <taxon>Pezizomycotina</taxon>
        <taxon>Sordariomycetes</taxon>
        <taxon>Hypocreomycetidae</taxon>
        <taxon>Hypocreales</taxon>
        <taxon>Nectriaceae</taxon>
        <taxon>Fusarium</taxon>
        <taxon>Fusarium fujikuroi species complex</taxon>
    </lineage>
</organism>
<name>A0A8H5NIC6_9HYPO</name>
<keyword evidence="4 7" id="KW-0472">Membrane</keyword>
<evidence type="ECO:0000256" key="5">
    <source>
        <dbReference type="ARBA" id="ARBA00023180"/>
    </source>
</evidence>
<dbReference type="PANTHER" id="PTHR23502:SF151">
    <property type="entry name" value="MAJOR FACILITATOR SUPERFAMILY (MFS) PROFILE DOMAIN-CONTAINING PROTEIN"/>
    <property type="match status" value="1"/>
</dbReference>
<proteinExistence type="predicted"/>
<dbReference type="OrthoDB" id="440553at2759"/>
<keyword evidence="9" id="KW-1185">Reference proteome</keyword>
<comment type="caution">
    <text evidence="8">The sequence shown here is derived from an EMBL/GenBank/DDBJ whole genome shotgun (WGS) entry which is preliminary data.</text>
</comment>
<feature type="transmembrane region" description="Helical" evidence="7">
    <location>
        <begin position="53"/>
        <end position="75"/>
    </location>
</feature>
<protein>
    <submittedName>
        <fullName evidence="8">Quinidine resistance 1</fullName>
    </submittedName>
</protein>
<comment type="subcellular location">
    <subcellularLocation>
        <location evidence="1">Membrane</location>
        <topology evidence="1">Multi-pass membrane protein</topology>
    </subcellularLocation>
</comment>
<evidence type="ECO:0000256" key="4">
    <source>
        <dbReference type="ARBA" id="ARBA00023136"/>
    </source>
</evidence>
<dbReference type="SUPFAM" id="SSF103473">
    <property type="entry name" value="MFS general substrate transporter"/>
    <property type="match status" value="1"/>
</dbReference>
<evidence type="ECO:0000256" key="2">
    <source>
        <dbReference type="ARBA" id="ARBA00022692"/>
    </source>
</evidence>
<keyword evidence="3 7" id="KW-1133">Transmembrane helix</keyword>
<dbReference type="GO" id="GO:0022857">
    <property type="term" value="F:transmembrane transporter activity"/>
    <property type="evidence" value="ECO:0007669"/>
    <property type="project" value="TreeGrafter"/>
</dbReference>
<dbReference type="GO" id="GO:0005886">
    <property type="term" value="C:plasma membrane"/>
    <property type="evidence" value="ECO:0007669"/>
    <property type="project" value="TreeGrafter"/>
</dbReference>
<evidence type="ECO:0000256" key="6">
    <source>
        <dbReference type="SAM" id="MobiDB-lite"/>
    </source>
</evidence>